<dbReference type="AlphaFoldDB" id="A0A915KA16"/>
<proteinExistence type="predicted"/>
<sequence>MNKVEEAATAYGSQLCLYPHCKVAVPLQSYGLHLNVCRRKWRGSIAVCPYNNLHRYGEPERLFHLHVCPDKPANSRFILNKQGGSTKSLKNEKVEDAKFTLKDKIGKAETISTKEKREVPSFNKPEDLLNTAIN</sequence>
<dbReference type="WBParaSite" id="nRc.2.0.1.t35210-RA">
    <property type="protein sequence ID" value="nRc.2.0.1.t35210-RA"/>
    <property type="gene ID" value="nRc.2.0.1.g35210"/>
</dbReference>
<name>A0A915KA16_ROMCU</name>
<protein>
    <submittedName>
        <fullName evidence="2">Uncharacterized protein</fullName>
    </submittedName>
</protein>
<organism evidence="1 2">
    <name type="scientific">Romanomermis culicivorax</name>
    <name type="common">Nematode worm</name>
    <dbReference type="NCBI Taxonomy" id="13658"/>
    <lineage>
        <taxon>Eukaryota</taxon>
        <taxon>Metazoa</taxon>
        <taxon>Ecdysozoa</taxon>
        <taxon>Nematoda</taxon>
        <taxon>Enoplea</taxon>
        <taxon>Dorylaimia</taxon>
        <taxon>Mermithida</taxon>
        <taxon>Mermithoidea</taxon>
        <taxon>Mermithidae</taxon>
        <taxon>Romanomermis</taxon>
    </lineage>
</organism>
<keyword evidence="1" id="KW-1185">Reference proteome</keyword>
<reference evidence="2" key="1">
    <citation type="submission" date="2022-11" db="UniProtKB">
        <authorList>
            <consortium name="WormBaseParasite"/>
        </authorList>
    </citation>
    <scope>IDENTIFICATION</scope>
</reference>
<evidence type="ECO:0000313" key="2">
    <source>
        <dbReference type="WBParaSite" id="nRc.2.0.1.t35210-RA"/>
    </source>
</evidence>
<evidence type="ECO:0000313" key="1">
    <source>
        <dbReference type="Proteomes" id="UP000887565"/>
    </source>
</evidence>
<accession>A0A915KA16</accession>
<dbReference type="Proteomes" id="UP000887565">
    <property type="component" value="Unplaced"/>
</dbReference>